<accession>A0A6P7TMF1</accession>
<dbReference type="RefSeq" id="XP_029652803.1">
    <property type="nucleotide sequence ID" value="XM_029796943.1"/>
</dbReference>
<gene>
    <name evidence="2" type="primary">LOC115225966</name>
</gene>
<dbReference type="InterPro" id="IPR052709">
    <property type="entry name" value="Transposase-MT_Hybrid"/>
</dbReference>
<evidence type="ECO:0000313" key="2">
    <source>
        <dbReference type="RefSeq" id="XP_029652803.1"/>
    </source>
</evidence>
<dbReference type="InterPro" id="IPR036397">
    <property type="entry name" value="RNaseH_sf"/>
</dbReference>
<keyword evidence="1" id="KW-1185">Reference proteome</keyword>
<evidence type="ECO:0000313" key="1">
    <source>
        <dbReference type="Proteomes" id="UP000515154"/>
    </source>
</evidence>
<dbReference type="GO" id="GO:0003676">
    <property type="term" value="F:nucleic acid binding"/>
    <property type="evidence" value="ECO:0007669"/>
    <property type="project" value="InterPro"/>
</dbReference>
<dbReference type="Proteomes" id="UP000515154">
    <property type="component" value="Linkage group LG2"/>
</dbReference>
<dbReference type="PANTHER" id="PTHR46060">
    <property type="entry name" value="MARINER MOS1 TRANSPOSASE-LIKE PROTEIN"/>
    <property type="match status" value="1"/>
</dbReference>
<protein>
    <submittedName>
        <fullName evidence="2">Protein GVQW3-like</fullName>
    </submittedName>
</protein>
<dbReference type="Gene3D" id="3.30.420.10">
    <property type="entry name" value="Ribonuclease H-like superfamily/Ribonuclease H"/>
    <property type="match status" value="1"/>
</dbReference>
<dbReference type="AlphaFoldDB" id="A0A6P7TMF1"/>
<proteinExistence type="predicted"/>
<organism evidence="1 2">
    <name type="scientific">Octopus sinensis</name>
    <name type="common">East Asian common octopus</name>
    <dbReference type="NCBI Taxonomy" id="2607531"/>
    <lineage>
        <taxon>Eukaryota</taxon>
        <taxon>Metazoa</taxon>
        <taxon>Spiralia</taxon>
        <taxon>Lophotrochozoa</taxon>
        <taxon>Mollusca</taxon>
        <taxon>Cephalopoda</taxon>
        <taxon>Coleoidea</taxon>
        <taxon>Octopodiformes</taxon>
        <taxon>Octopoda</taxon>
        <taxon>Incirrata</taxon>
        <taxon>Octopodidae</taxon>
        <taxon>Octopus</taxon>
    </lineage>
</organism>
<dbReference type="PANTHER" id="PTHR46060:SF1">
    <property type="entry name" value="MARINER MOS1 TRANSPOSASE-LIKE PROTEIN"/>
    <property type="match status" value="1"/>
</dbReference>
<name>A0A6P7TMF1_9MOLL</name>
<sequence length="169" mass="20458">MRSGREDNFEARYAIKISVKLMKKSSTETYEIPYCFWINLYVPSICFHWHKMFKDGRKEMRADVKCRRERDVRTSKLVDEMAAVHRIIHEDVNMYRICAKFILRVLSDEQTERRVNDSREMVELFTFIPSVLESMVTCIECWIYHYDPRTKKQNAQWQHLDSPKPKKVR</sequence>
<reference evidence="2" key="1">
    <citation type="submission" date="2025-08" db="UniProtKB">
        <authorList>
            <consortium name="RefSeq"/>
        </authorList>
    </citation>
    <scope>IDENTIFICATION</scope>
</reference>
<dbReference type="KEGG" id="osn:115225966"/>